<protein>
    <submittedName>
        <fullName evidence="2">Uncharacterized protein</fullName>
    </submittedName>
</protein>
<name>A0A1M5U248_9GAMM</name>
<dbReference type="EMBL" id="FQXG01000003">
    <property type="protein sequence ID" value="SHH57048.1"/>
    <property type="molecule type" value="Genomic_DNA"/>
</dbReference>
<proteinExistence type="predicted"/>
<feature type="signal peptide" evidence="1">
    <location>
        <begin position="1"/>
        <end position="18"/>
    </location>
</feature>
<dbReference type="Proteomes" id="UP000184268">
    <property type="component" value="Unassembled WGS sequence"/>
</dbReference>
<organism evidence="2 3">
    <name type="scientific">Ferrimonas marina</name>
    <dbReference type="NCBI Taxonomy" id="299255"/>
    <lineage>
        <taxon>Bacteria</taxon>
        <taxon>Pseudomonadati</taxon>
        <taxon>Pseudomonadota</taxon>
        <taxon>Gammaproteobacteria</taxon>
        <taxon>Alteromonadales</taxon>
        <taxon>Ferrimonadaceae</taxon>
        <taxon>Ferrimonas</taxon>
    </lineage>
</organism>
<evidence type="ECO:0000256" key="1">
    <source>
        <dbReference type="SAM" id="SignalP"/>
    </source>
</evidence>
<feature type="chain" id="PRO_5009914085" evidence="1">
    <location>
        <begin position="19"/>
        <end position="142"/>
    </location>
</feature>
<keyword evidence="3" id="KW-1185">Reference proteome</keyword>
<dbReference type="STRING" id="299255.SAMN02745129_2374"/>
<dbReference type="RefSeq" id="WP_067655693.1">
    <property type="nucleotide sequence ID" value="NZ_FQXG01000003.1"/>
</dbReference>
<evidence type="ECO:0000313" key="3">
    <source>
        <dbReference type="Proteomes" id="UP000184268"/>
    </source>
</evidence>
<reference evidence="2 3" key="1">
    <citation type="submission" date="2016-11" db="EMBL/GenBank/DDBJ databases">
        <authorList>
            <person name="Jaros S."/>
            <person name="Januszkiewicz K."/>
            <person name="Wedrychowicz H."/>
        </authorList>
    </citation>
    <scope>NUCLEOTIDE SEQUENCE [LARGE SCALE GENOMIC DNA]</scope>
    <source>
        <strain evidence="2 3">DSM 16917</strain>
    </source>
</reference>
<evidence type="ECO:0000313" key="2">
    <source>
        <dbReference type="EMBL" id="SHH57048.1"/>
    </source>
</evidence>
<keyword evidence="1" id="KW-0732">Signal</keyword>
<sequence>MRIPVTALVLLACFQAEARWPALPLGATPERLITSIGVVHTHCVGRLLPAPFGEGADVVFLQDTDKAQCMTGGQPEQLAQHQFDYSVLSVISADQYRIRACAITPDDKQRCDSFLITLSQHAYPSPSGSKSALALAKVSSQL</sequence>
<accession>A0A1M5U248</accession>
<gene>
    <name evidence="2" type="ORF">SAMN02745129_2374</name>
</gene>
<dbReference type="AlphaFoldDB" id="A0A1M5U248"/>